<dbReference type="PANTHER" id="PTHR33602:SF1">
    <property type="entry name" value="REGULATORY PROTEIN RECX FAMILY PROTEIN"/>
    <property type="match status" value="1"/>
</dbReference>
<dbReference type="InterPro" id="IPR053924">
    <property type="entry name" value="RecX_HTH_2nd"/>
</dbReference>
<evidence type="ECO:0000259" key="8">
    <source>
        <dbReference type="Pfam" id="PF21982"/>
    </source>
</evidence>
<dbReference type="Pfam" id="PF21981">
    <property type="entry name" value="RecX_HTH3"/>
    <property type="match status" value="1"/>
</dbReference>
<evidence type="ECO:0000259" key="7">
    <source>
        <dbReference type="Pfam" id="PF21981"/>
    </source>
</evidence>
<feature type="domain" description="RecX third three-helical" evidence="7">
    <location>
        <begin position="160"/>
        <end position="205"/>
    </location>
</feature>
<name>A0A2V5JVE7_9BACL</name>
<keyword evidence="4 5" id="KW-0963">Cytoplasm</keyword>
<evidence type="ECO:0000313" key="9">
    <source>
        <dbReference type="EMBL" id="PYI50451.1"/>
    </source>
</evidence>
<comment type="function">
    <text evidence="5">Modulates RecA activity.</text>
</comment>
<dbReference type="OrthoDB" id="5421057at2"/>
<comment type="similarity">
    <text evidence="2 5">Belongs to the RecX family.</text>
</comment>
<evidence type="ECO:0000256" key="2">
    <source>
        <dbReference type="ARBA" id="ARBA00009695"/>
    </source>
</evidence>
<comment type="caution">
    <text evidence="9">The sequence shown here is derived from an EMBL/GenBank/DDBJ whole genome shotgun (WGS) entry which is preliminary data.</text>
</comment>
<dbReference type="PANTHER" id="PTHR33602">
    <property type="entry name" value="REGULATORY PROTEIN RECX FAMILY PROTEIN"/>
    <property type="match status" value="1"/>
</dbReference>
<organism evidence="9 10">
    <name type="scientific">Paenibacillus flagellatus</name>
    <dbReference type="NCBI Taxonomy" id="2211139"/>
    <lineage>
        <taxon>Bacteria</taxon>
        <taxon>Bacillati</taxon>
        <taxon>Bacillota</taxon>
        <taxon>Bacilli</taxon>
        <taxon>Bacillales</taxon>
        <taxon>Paenibacillaceae</taxon>
        <taxon>Paenibacillus</taxon>
    </lineage>
</organism>
<dbReference type="EMBL" id="QJVJ01000019">
    <property type="protein sequence ID" value="PYI50451.1"/>
    <property type="molecule type" value="Genomic_DNA"/>
</dbReference>
<dbReference type="Pfam" id="PF02631">
    <property type="entry name" value="RecX_HTH2"/>
    <property type="match status" value="1"/>
</dbReference>
<evidence type="ECO:0000256" key="5">
    <source>
        <dbReference type="HAMAP-Rule" id="MF_01114"/>
    </source>
</evidence>
<comment type="subcellular location">
    <subcellularLocation>
        <location evidence="1 5">Cytoplasm</location>
    </subcellularLocation>
</comment>
<proteinExistence type="inferred from homology"/>
<evidence type="ECO:0000256" key="4">
    <source>
        <dbReference type="ARBA" id="ARBA00022490"/>
    </source>
</evidence>
<dbReference type="InterPro" id="IPR036388">
    <property type="entry name" value="WH-like_DNA-bd_sf"/>
</dbReference>
<evidence type="ECO:0000256" key="1">
    <source>
        <dbReference type="ARBA" id="ARBA00004496"/>
    </source>
</evidence>
<evidence type="ECO:0000259" key="6">
    <source>
        <dbReference type="Pfam" id="PF02631"/>
    </source>
</evidence>
<dbReference type="Gene3D" id="1.10.10.10">
    <property type="entry name" value="Winged helix-like DNA-binding domain superfamily/Winged helix DNA-binding domain"/>
    <property type="match status" value="3"/>
</dbReference>
<reference evidence="9 10" key="1">
    <citation type="submission" date="2018-05" db="EMBL/GenBank/DDBJ databases">
        <title>Paenibacillus flagellatus sp. nov., isolated from selenium mineral soil.</title>
        <authorList>
            <person name="Dai X."/>
        </authorList>
    </citation>
    <scope>NUCLEOTIDE SEQUENCE [LARGE SCALE GENOMIC DNA]</scope>
    <source>
        <strain evidence="9 10">DXL2</strain>
    </source>
</reference>
<dbReference type="InterPro" id="IPR053925">
    <property type="entry name" value="RecX_HTH_3rd"/>
</dbReference>
<protein>
    <recommendedName>
        <fullName evidence="3 5">Regulatory protein RecX</fullName>
    </recommendedName>
</protein>
<dbReference type="InterPro" id="IPR003783">
    <property type="entry name" value="Regulatory_RecX"/>
</dbReference>
<gene>
    <name evidence="5" type="primary">recX</name>
    <name evidence="9" type="ORF">DLM86_29825</name>
</gene>
<dbReference type="GO" id="GO:0006282">
    <property type="term" value="P:regulation of DNA repair"/>
    <property type="evidence" value="ECO:0007669"/>
    <property type="project" value="UniProtKB-UniRule"/>
</dbReference>
<sequence length="231" mass="27010">MHESESVISAVERHSKKNGLYLIFIDGAYAFTVHEDVLIKHRLLKGERVDPDRLRAALEDEELQKAWSDALRQVGRRPRSEKEVRQYLKRRTYEPPIVDRVVTRLKEHKYLDDADFAAQWTEQRIYSQKKGRRWVKQELQQKGVAPATIQEALDQVPVDEEERLAFELGQKKWKLTSGGILDKKRKTAAFLMRRGYSSAIVSKAVRRIAELAPDERRGEDEDPDMWDWPDA</sequence>
<accession>A0A2V5JVE7</accession>
<dbReference type="HAMAP" id="MF_01114">
    <property type="entry name" value="RecX"/>
    <property type="match status" value="1"/>
</dbReference>
<feature type="domain" description="RecX first three-helical" evidence="8">
    <location>
        <begin position="66"/>
        <end position="105"/>
    </location>
</feature>
<dbReference type="Pfam" id="PF21982">
    <property type="entry name" value="RecX_HTH1"/>
    <property type="match status" value="1"/>
</dbReference>
<dbReference type="InterPro" id="IPR053926">
    <property type="entry name" value="RecX_HTH_1st"/>
</dbReference>
<dbReference type="AlphaFoldDB" id="A0A2V5JVE7"/>
<evidence type="ECO:0000256" key="3">
    <source>
        <dbReference type="ARBA" id="ARBA00018111"/>
    </source>
</evidence>
<dbReference type="Proteomes" id="UP000247476">
    <property type="component" value="Unassembled WGS sequence"/>
</dbReference>
<dbReference type="GO" id="GO:0005737">
    <property type="term" value="C:cytoplasm"/>
    <property type="evidence" value="ECO:0007669"/>
    <property type="project" value="UniProtKB-SubCell"/>
</dbReference>
<evidence type="ECO:0000313" key="10">
    <source>
        <dbReference type="Proteomes" id="UP000247476"/>
    </source>
</evidence>
<feature type="domain" description="RecX second three-helical" evidence="6">
    <location>
        <begin position="112"/>
        <end position="153"/>
    </location>
</feature>
<keyword evidence="10" id="KW-1185">Reference proteome</keyword>